<evidence type="ECO:0000259" key="2">
    <source>
        <dbReference type="PROSITE" id="PS50108"/>
    </source>
</evidence>
<dbReference type="InterPro" id="IPR000095">
    <property type="entry name" value="CRIB_dom"/>
</dbReference>
<dbReference type="SMART" id="SM00285">
    <property type="entry name" value="PBD"/>
    <property type="match status" value="1"/>
</dbReference>
<dbReference type="PROSITE" id="PS50108">
    <property type="entry name" value="CRIB"/>
    <property type="match status" value="1"/>
</dbReference>
<accession>A0AAV1VRV7</accession>
<name>A0AAV1VRV7_LUPLU</name>
<dbReference type="EMBL" id="CAXHTB010000001">
    <property type="protein sequence ID" value="CAL0299662.1"/>
    <property type="molecule type" value="Genomic_DNA"/>
</dbReference>
<dbReference type="Proteomes" id="UP001497480">
    <property type="component" value="Unassembled WGS sequence"/>
</dbReference>
<dbReference type="AlphaFoldDB" id="A0AAV1VRV7"/>
<keyword evidence="4" id="KW-1185">Reference proteome</keyword>
<evidence type="ECO:0000256" key="1">
    <source>
        <dbReference type="SAM" id="MobiDB-lite"/>
    </source>
</evidence>
<dbReference type="PANTHER" id="PTHR46325:SF39">
    <property type="entry name" value="CRIB DOMAIN-CONTAINING PROTEIN RIC8"/>
    <property type="match status" value="1"/>
</dbReference>
<dbReference type="PANTHER" id="PTHR46325">
    <property type="entry name" value="CRIB DOMAIN-CONTAINING PROTEIN RIC8"/>
    <property type="match status" value="1"/>
</dbReference>
<dbReference type="Pfam" id="PF00786">
    <property type="entry name" value="PBD"/>
    <property type="match status" value="1"/>
</dbReference>
<dbReference type="InterPro" id="IPR036936">
    <property type="entry name" value="CRIB_dom_sf"/>
</dbReference>
<protein>
    <recommendedName>
        <fullName evidence="2">CRIB domain-containing protein</fullName>
    </recommendedName>
</protein>
<evidence type="ECO:0000313" key="3">
    <source>
        <dbReference type="EMBL" id="CAL0299662.1"/>
    </source>
</evidence>
<dbReference type="CDD" id="cd00132">
    <property type="entry name" value="CRIB"/>
    <property type="match status" value="1"/>
</dbReference>
<evidence type="ECO:0000313" key="4">
    <source>
        <dbReference type="Proteomes" id="UP001497480"/>
    </source>
</evidence>
<organism evidence="3 4">
    <name type="scientific">Lupinus luteus</name>
    <name type="common">European yellow lupine</name>
    <dbReference type="NCBI Taxonomy" id="3873"/>
    <lineage>
        <taxon>Eukaryota</taxon>
        <taxon>Viridiplantae</taxon>
        <taxon>Streptophyta</taxon>
        <taxon>Embryophyta</taxon>
        <taxon>Tracheophyta</taxon>
        <taxon>Spermatophyta</taxon>
        <taxon>Magnoliopsida</taxon>
        <taxon>eudicotyledons</taxon>
        <taxon>Gunneridae</taxon>
        <taxon>Pentapetalae</taxon>
        <taxon>rosids</taxon>
        <taxon>fabids</taxon>
        <taxon>Fabales</taxon>
        <taxon>Fabaceae</taxon>
        <taxon>Papilionoideae</taxon>
        <taxon>50 kb inversion clade</taxon>
        <taxon>genistoids sensu lato</taxon>
        <taxon>core genistoids</taxon>
        <taxon>Genisteae</taxon>
        <taxon>Lupinus</taxon>
    </lineage>
</organism>
<proteinExistence type="predicted"/>
<feature type="region of interest" description="Disordered" evidence="1">
    <location>
        <begin position="87"/>
        <end position="220"/>
    </location>
</feature>
<sequence>MSSKKVKGLLRGFKYISQIFDNEKEEEIQIGNPTDVKHVAHIGWDGPSVNTPSWMNEFKSSPGYASTPSDLDGELQHIEQDNSVKWVSEVSRRGSRHVNSKGPKIPTDSSIKEKSNKPKPSRKSSKLKDSLNESNPTQQFIQLDAFQGDESPANNVSDIPKKTRRKKLKDNSNFGESSKLRSKDQLMESESPSEFVSKPRNKQRFIEESGQYERGVSRIS</sequence>
<reference evidence="3 4" key="1">
    <citation type="submission" date="2024-03" db="EMBL/GenBank/DDBJ databases">
        <authorList>
            <person name="Martinez-Hernandez J."/>
        </authorList>
    </citation>
    <scope>NUCLEOTIDE SEQUENCE [LARGE SCALE GENOMIC DNA]</scope>
</reference>
<dbReference type="Gene3D" id="3.90.810.10">
    <property type="entry name" value="CRIB domain"/>
    <property type="match status" value="1"/>
</dbReference>
<comment type="caution">
    <text evidence="3">The sequence shown here is derived from an EMBL/GenBank/DDBJ whole genome shotgun (WGS) entry which is preliminary data.</text>
</comment>
<feature type="domain" description="CRIB" evidence="2">
    <location>
        <begin position="30"/>
        <end position="43"/>
    </location>
</feature>
<dbReference type="FunFam" id="3.90.810.10:FF:000029">
    <property type="entry name" value="Elongation factor Ts, mitochondrial"/>
    <property type="match status" value="1"/>
</dbReference>
<gene>
    <name evidence="3" type="ORF">LLUT_LOCUS722</name>
</gene>